<feature type="compositionally biased region" description="Basic and acidic residues" evidence="1">
    <location>
        <begin position="98"/>
        <end position="116"/>
    </location>
</feature>
<organism evidence="2 3">
    <name type="scientific">Paracoccus broussonetiae</name>
    <dbReference type="NCBI Taxonomy" id="3075834"/>
    <lineage>
        <taxon>Bacteria</taxon>
        <taxon>Pseudomonadati</taxon>
        <taxon>Pseudomonadota</taxon>
        <taxon>Alphaproteobacteria</taxon>
        <taxon>Rhodobacterales</taxon>
        <taxon>Paracoccaceae</taxon>
        <taxon>Paracoccus</taxon>
    </lineage>
</organism>
<comment type="caution">
    <text evidence="2">The sequence shown here is derived from an EMBL/GenBank/DDBJ whole genome shotgun (WGS) entry which is preliminary data.</text>
</comment>
<reference evidence="3" key="1">
    <citation type="submission" date="2023-07" db="EMBL/GenBank/DDBJ databases">
        <title>Characterization of two Paracoccaceae strains isolated from Phycosphere and proposal of Xinfangfangia lacusdiani sp. nov.</title>
        <authorList>
            <person name="Deng Y."/>
            <person name="Zhang Y.Q."/>
        </authorList>
    </citation>
    <scope>NUCLEOTIDE SEQUENCE [LARGE SCALE GENOMIC DNA]</scope>
    <source>
        <strain evidence="3">CPCC 101403</strain>
    </source>
</reference>
<accession>A0ABU3ECV8</accession>
<dbReference type="EMBL" id="JAVRQI010000005">
    <property type="protein sequence ID" value="MDT1061672.1"/>
    <property type="molecule type" value="Genomic_DNA"/>
</dbReference>
<dbReference type="RefSeq" id="WP_311758773.1">
    <property type="nucleotide sequence ID" value="NZ_JAVRQI010000005.1"/>
</dbReference>
<name>A0ABU3ECV8_9RHOB</name>
<dbReference type="InterPro" id="IPR036629">
    <property type="entry name" value="YjbJ_sf"/>
</dbReference>
<gene>
    <name evidence="2" type="ORF">RM190_07360</name>
</gene>
<sequence>MKWVHVSENWSAFFEAIIEKWPEADEAELEEIDGDQRAFIRYISEVTGQETAETRDEIREWLAGEIPSDIVMDPAHDNHSIALSSKYLGEGEDEYDDDARFGDDDEVRGDGDRPRD</sequence>
<keyword evidence="3" id="KW-1185">Reference proteome</keyword>
<evidence type="ECO:0000313" key="2">
    <source>
        <dbReference type="EMBL" id="MDT1061672.1"/>
    </source>
</evidence>
<evidence type="ECO:0000256" key="1">
    <source>
        <dbReference type="SAM" id="MobiDB-lite"/>
    </source>
</evidence>
<protein>
    <submittedName>
        <fullName evidence="2">Uncharacterized protein</fullName>
    </submittedName>
</protein>
<dbReference type="Proteomes" id="UP001251085">
    <property type="component" value="Unassembled WGS sequence"/>
</dbReference>
<evidence type="ECO:0000313" key="3">
    <source>
        <dbReference type="Proteomes" id="UP001251085"/>
    </source>
</evidence>
<proteinExistence type="predicted"/>
<dbReference type="Gene3D" id="1.10.1470.10">
    <property type="entry name" value="YjbJ"/>
    <property type="match status" value="1"/>
</dbReference>
<feature type="region of interest" description="Disordered" evidence="1">
    <location>
        <begin position="92"/>
        <end position="116"/>
    </location>
</feature>